<feature type="transmembrane region" description="Helical" evidence="1">
    <location>
        <begin position="265"/>
        <end position="284"/>
    </location>
</feature>
<evidence type="ECO:0000313" key="4">
    <source>
        <dbReference type="Proteomes" id="UP000216752"/>
    </source>
</evidence>
<organism evidence="3 4">
    <name type="scientific">Sporomusa silvacetica DSM 10669</name>
    <dbReference type="NCBI Taxonomy" id="1123289"/>
    <lineage>
        <taxon>Bacteria</taxon>
        <taxon>Bacillati</taxon>
        <taxon>Bacillota</taxon>
        <taxon>Negativicutes</taxon>
        <taxon>Selenomonadales</taxon>
        <taxon>Sporomusaceae</taxon>
        <taxon>Sporomusa</taxon>
    </lineage>
</organism>
<feature type="transmembrane region" description="Helical" evidence="1">
    <location>
        <begin position="177"/>
        <end position="193"/>
    </location>
</feature>
<protein>
    <recommendedName>
        <fullName evidence="2">DUF2157 domain-containing protein</fullName>
    </recommendedName>
</protein>
<sequence>MMNKKAIVWLYQQLPELVAKGIIPPESAAKLKEHYGSVTENTGNRTFMLVFGIIGALLVGLGIILILAHNWVQLTKLHRLMISVGLLVTAQIIAGSVLWFKRNSKAWREAAATLLMLMVGAALALVGQTYHLVEDMDAFVLTWMLLSLPLLYLMNSVVAAVLYFIGVTAWSGGQYGLSKQFIWVLFGLALPYYRGMLVSCRQANTTVILSWVVTICFYFIFGAAFSNYLDWLGLLIYSALFAMTYLIGVVWFNQEEHSWRMPFKTIGLTGSIGLTFILTFNDVWSHMASGWRSESLPAYGLAAVLLIMVIGGNILLRNRSGQDVRRFSLIPCVIGAAYLIQFYDASGTGATIILNGYMLWLSIGIIATGVRNQSIGIVNLGMLLIVVLIVARFFDIDVSFVVRGIVFVLVGLGFLAANIVLLRRKAGWQHEK</sequence>
<keyword evidence="1" id="KW-0812">Transmembrane</keyword>
<gene>
    <name evidence="3" type="ORF">SPSIL_031850</name>
</gene>
<keyword evidence="1" id="KW-1133">Transmembrane helix</keyword>
<accession>A0ABZ3IMT2</accession>
<keyword evidence="1" id="KW-0472">Membrane</keyword>
<feature type="transmembrane region" description="Helical" evidence="1">
    <location>
        <begin position="205"/>
        <end position="225"/>
    </location>
</feature>
<proteinExistence type="predicted"/>
<feature type="transmembrane region" description="Helical" evidence="1">
    <location>
        <begin position="138"/>
        <end position="165"/>
    </location>
</feature>
<feature type="transmembrane region" description="Helical" evidence="1">
    <location>
        <begin position="80"/>
        <end position="100"/>
    </location>
</feature>
<feature type="transmembrane region" description="Helical" evidence="1">
    <location>
        <begin position="106"/>
        <end position="126"/>
    </location>
</feature>
<keyword evidence="4" id="KW-1185">Reference proteome</keyword>
<dbReference type="Proteomes" id="UP000216752">
    <property type="component" value="Chromosome"/>
</dbReference>
<feature type="domain" description="DUF2157" evidence="2">
    <location>
        <begin position="16"/>
        <end position="156"/>
    </location>
</feature>
<name>A0ABZ3IMT2_9FIRM</name>
<dbReference type="Pfam" id="PF09925">
    <property type="entry name" value="DUF2157"/>
    <property type="match status" value="1"/>
</dbReference>
<feature type="transmembrane region" description="Helical" evidence="1">
    <location>
        <begin position="47"/>
        <end position="68"/>
    </location>
</feature>
<feature type="transmembrane region" description="Helical" evidence="1">
    <location>
        <begin position="296"/>
        <end position="315"/>
    </location>
</feature>
<reference evidence="3" key="1">
    <citation type="submission" date="2024-05" db="EMBL/GenBank/DDBJ databases">
        <title>Isolation and characterization of Sporomusa carbonis sp. nov., a carboxydotrophic hydrogenogen in the genus of Sporomusa isolated from a charcoal burning pile.</title>
        <authorList>
            <person name="Boeer T."/>
            <person name="Rosenbaum F."/>
            <person name="Eysell L."/>
            <person name="Mueller V."/>
            <person name="Daniel R."/>
            <person name="Poehlein A."/>
        </authorList>
    </citation>
    <scope>NUCLEOTIDE SEQUENCE [LARGE SCALE GENOMIC DNA]</scope>
    <source>
        <strain evidence="3">DSM 10669</strain>
    </source>
</reference>
<feature type="transmembrane region" description="Helical" evidence="1">
    <location>
        <begin position="349"/>
        <end position="370"/>
    </location>
</feature>
<evidence type="ECO:0000313" key="3">
    <source>
        <dbReference type="EMBL" id="XFO67014.1"/>
    </source>
</evidence>
<dbReference type="EMBL" id="CP155573">
    <property type="protein sequence ID" value="XFO67014.1"/>
    <property type="molecule type" value="Genomic_DNA"/>
</dbReference>
<feature type="transmembrane region" description="Helical" evidence="1">
    <location>
        <begin position="231"/>
        <end position="253"/>
    </location>
</feature>
<evidence type="ECO:0000259" key="2">
    <source>
        <dbReference type="Pfam" id="PF09925"/>
    </source>
</evidence>
<dbReference type="InterPro" id="IPR018677">
    <property type="entry name" value="DUF2157"/>
</dbReference>
<evidence type="ECO:0000256" key="1">
    <source>
        <dbReference type="SAM" id="Phobius"/>
    </source>
</evidence>
<feature type="transmembrane region" description="Helical" evidence="1">
    <location>
        <begin position="400"/>
        <end position="422"/>
    </location>
</feature>
<dbReference type="RefSeq" id="WP_094605134.1">
    <property type="nucleotide sequence ID" value="NZ_CP155573.1"/>
</dbReference>
<feature type="transmembrane region" description="Helical" evidence="1">
    <location>
        <begin position="377"/>
        <end position="394"/>
    </location>
</feature>
<feature type="transmembrane region" description="Helical" evidence="1">
    <location>
        <begin position="327"/>
        <end position="343"/>
    </location>
</feature>